<gene>
    <name evidence="1" type="ORF">ACFPMF_19520</name>
</gene>
<dbReference type="EMBL" id="JBHSMA010000007">
    <property type="protein sequence ID" value="MFC5411519.1"/>
    <property type="molecule type" value="Genomic_DNA"/>
</dbReference>
<proteinExistence type="predicted"/>
<comment type="caution">
    <text evidence="1">The sequence shown here is derived from an EMBL/GenBank/DDBJ whole genome shotgun (WGS) entry which is preliminary data.</text>
</comment>
<evidence type="ECO:0000313" key="1">
    <source>
        <dbReference type="EMBL" id="MFC5411519.1"/>
    </source>
</evidence>
<name>A0ABW0IE11_9BACT</name>
<protein>
    <submittedName>
        <fullName evidence="1">Uncharacterized protein</fullName>
    </submittedName>
</protein>
<dbReference type="Proteomes" id="UP001596106">
    <property type="component" value="Unassembled WGS sequence"/>
</dbReference>
<reference evidence="2" key="1">
    <citation type="journal article" date="2019" name="Int. J. Syst. Evol. Microbiol.">
        <title>The Global Catalogue of Microorganisms (GCM) 10K type strain sequencing project: providing services to taxonomists for standard genome sequencing and annotation.</title>
        <authorList>
            <consortium name="The Broad Institute Genomics Platform"/>
            <consortium name="The Broad Institute Genome Sequencing Center for Infectious Disease"/>
            <person name="Wu L."/>
            <person name="Ma J."/>
        </authorList>
    </citation>
    <scope>NUCLEOTIDE SEQUENCE [LARGE SCALE GENOMIC DNA]</scope>
    <source>
        <strain evidence="2">CCUG 55250</strain>
    </source>
</reference>
<organism evidence="1 2">
    <name type="scientific">Larkinella bovis</name>
    <dbReference type="NCBI Taxonomy" id="683041"/>
    <lineage>
        <taxon>Bacteria</taxon>
        <taxon>Pseudomonadati</taxon>
        <taxon>Bacteroidota</taxon>
        <taxon>Cytophagia</taxon>
        <taxon>Cytophagales</taxon>
        <taxon>Spirosomataceae</taxon>
        <taxon>Larkinella</taxon>
    </lineage>
</organism>
<keyword evidence="2" id="KW-1185">Reference proteome</keyword>
<sequence length="77" mass="8750">MHPVAGYLQLRLTQPSICAVLEILNLYVQDGYEVLSAFLIDSSGCLRLPVEAFDGQPIWRPLQQLKLEWQHVLGVKM</sequence>
<evidence type="ECO:0000313" key="2">
    <source>
        <dbReference type="Proteomes" id="UP001596106"/>
    </source>
</evidence>
<accession>A0ABW0IE11</accession>